<dbReference type="EMBL" id="GG692429">
    <property type="protein sequence ID" value="EER39426.1"/>
    <property type="molecule type" value="Genomic_DNA"/>
</dbReference>
<sequence>MYASLGGIFAFVNSPRRNRNIYNHHYHRYSAVEFSNPRITNLPNRYLMPNGNIGVSKEVEKDTITSGEAARSACHGKESIVDIAPARPIAPPMASNTLGRACCSCFRSSPKKRARYTSWPGSEDHELQIQGGQDQGFRGQGAHLSAKERSGQGHHFRQAKMKMEPRYQMSAAERAKVGLALNHQKHDIPQQADPAPAQFPMPTEKGNKGSGQVKGVPVVTNSQQSDPPTSAATREPGTAVEQTNASRDAQSADALVLKS</sequence>
<dbReference type="OrthoDB" id="4186578at2759"/>
<reference evidence="3" key="1">
    <citation type="submission" date="2009-05" db="EMBL/GenBank/DDBJ databases">
        <title>The genome sequence of Ajellomyces capsulatus strain H143.</title>
        <authorList>
            <person name="Champion M."/>
            <person name="Cuomo C.A."/>
            <person name="Ma L.-J."/>
            <person name="Henn M.R."/>
            <person name="Sil A."/>
            <person name="Goldman B."/>
            <person name="Young S.K."/>
            <person name="Kodira C.D."/>
            <person name="Zeng Q."/>
            <person name="Koehrsen M."/>
            <person name="Alvarado L."/>
            <person name="Berlin A.M."/>
            <person name="Borenstein D."/>
            <person name="Chen Z."/>
            <person name="Engels R."/>
            <person name="Freedman E."/>
            <person name="Gellesch M."/>
            <person name="Goldberg J."/>
            <person name="Griggs A."/>
            <person name="Gujja S."/>
            <person name="Heiman D.I."/>
            <person name="Hepburn T.A."/>
            <person name="Howarth C."/>
            <person name="Jen D."/>
            <person name="Larson L."/>
            <person name="Lewis B."/>
            <person name="Mehta T."/>
            <person name="Park D."/>
            <person name="Pearson M."/>
            <person name="Roberts A."/>
            <person name="Saif S."/>
            <person name="Shea T.D."/>
            <person name="Shenoy N."/>
            <person name="Sisk P."/>
            <person name="Stolte C."/>
            <person name="Sykes S."/>
            <person name="Walk T."/>
            <person name="White J."/>
            <person name="Yandava C."/>
            <person name="Klein B."/>
            <person name="McEwen J.G."/>
            <person name="Puccia R."/>
            <person name="Goldman G.H."/>
            <person name="Felipe M.S."/>
            <person name="Nino-Vega G."/>
            <person name="San-Blas G."/>
            <person name="Taylor J.W."/>
            <person name="Mendoza L."/>
            <person name="Galagan J.E."/>
            <person name="Nusbaum C."/>
            <person name="Birren B.W."/>
        </authorList>
    </citation>
    <scope>NUCLEOTIDE SEQUENCE [LARGE SCALE GENOMIC DNA]</scope>
    <source>
        <strain evidence="3">H143</strain>
    </source>
</reference>
<protein>
    <submittedName>
        <fullName evidence="2">Uncharacterized protein</fullName>
    </submittedName>
</protein>
<dbReference type="Proteomes" id="UP000002624">
    <property type="component" value="Unassembled WGS sequence"/>
</dbReference>
<organism evidence="2 3">
    <name type="scientific">Ajellomyces capsulatus (strain H143)</name>
    <name type="common">Darling's disease fungus</name>
    <name type="synonym">Histoplasma capsulatum</name>
    <dbReference type="NCBI Taxonomy" id="544712"/>
    <lineage>
        <taxon>Eukaryota</taxon>
        <taxon>Fungi</taxon>
        <taxon>Dikarya</taxon>
        <taxon>Ascomycota</taxon>
        <taxon>Pezizomycotina</taxon>
        <taxon>Eurotiomycetes</taxon>
        <taxon>Eurotiomycetidae</taxon>
        <taxon>Onygenales</taxon>
        <taxon>Ajellomycetaceae</taxon>
        <taxon>Histoplasma</taxon>
    </lineage>
</organism>
<evidence type="ECO:0000256" key="1">
    <source>
        <dbReference type="SAM" id="MobiDB-lite"/>
    </source>
</evidence>
<dbReference type="VEuPathDB" id="FungiDB:HCDG_06531"/>
<accession>C6HK00</accession>
<dbReference type="HOGENOM" id="CLU_077702_0_0_1"/>
<dbReference type="OMA" id="RARYTSW"/>
<feature type="compositionally biased region" description="Low complexity" evidence="1">
    <location>
        <begin position="189"/>
        <end position="202"/>
    </location>
</feature>
<feature type="compositionally biased region" description="Polar residues" evidence="1">
    <location>
        <begin position="240"/>
        <end position="249"/>
    </location>
</feature>
<evidence type="ECO:0000313" key="2">
    <source>
        <dbReference type="EMBL" id="EER39426.1"/>
    </source>
</evidence>
<dbReference type="AlphaFoldDB" id="C6HK00"/>
<feature type="region of interest" description="Disordered" evidence="1">
    <location>
        <begin position="188"/>
        <end position="259"/>
    </location>
</feature>
<name>C6HK00_AJECH</name>
<feature type="region of interest" description="Disordered" evidence="1">
    <location>
        <begin position="133"/>
        <end position="157"/>
    </location>
</feature>
<feature type="compositionally biased region" description="Polar residues" evidence="1">
    <location>
        <begin position="219"/>
        <end position="232"/>
    </location>
</feature>
<proteinExistence type="predicted"/>
<evidence type="ECO:0000313" key="3">
    <source>
        <dbReference type="Proteomes" id="UP000002624"/>
    </source>
</evidence>
<gene>
    <name evidence="2" type="ORF">HCDG_06531</name>
</gene>